<dbReference type="PANTHER" id="PTHR47751:SF2">
    <property type="entry name" value="DLTD N-TERMINAL DOMAIN PROTEIN (AFU_ORTHOLOGUE AFUA_8G00380)-RELATED"/>
    <property type="match status" value="1"/>
</dbReference>
<dbReference type="Gene3D" id="1.10.10.800">
    <property type="match status" value="1"/>
</dbReference>
<proteinExistence type="predicted"/>
<gene>
    <name evidence="2" type="ORF">METZ01_LOCUS12917</name>
</gene>
<name>A0A381P337_9ZZZZ</name>
<evidence type="ECO:0000313" key="2">
    <source>
        <dbReference type="EMBL" id="SUZ60063.1"/>
    </source>
</evidence>
<dbReference type="InterPro" id="IPR029058">
    <property type="entry name" value="AB_hydrolase_fold"/>
</dbReference>
<dbReference type="InterPro" id="IPR000073">
    <property type="entry name" value="AB_hydrolase_1"/>
</dbReference>
<feature type="domain" description="AB hydrolase-1" evidence="1">
    <location>
        <begin position="30"/>
        <end position="275"/>
    </location>
</feature>
<dbReference type="AlphaFoldDB" id="A0A381P337"/>
<dbReference type="InterPro" id="IPR051411">
    <property type="entry name" value="Polyketide_trans_af380"/>
</dbReference>
<dbReference type="EMBL" id="UINC01000716">
    <property type="protein sequence ID" value="SUZ60063.1"/>
    <property type="molecule type" value="Genomic_DNA"/>
</dbReference>
<dbReference type="Pfam" id="PF00561">
    <property type="entry name" value="Abhydrolase_1"/>
    <property type="match status" value="1"/>
</dbReference>
<reference evidence="2" key="1">
    <citation type="submission" date="2018-05" db="EMBL/GenBank/DDBJ databases">
        <authorList>
            <person name="Lanie J.A."/>
            <person name="Ng W.-L."/>
            <person name="Kazmierczak K.M."/>
            <person name="Andrzejewski T.M."/>
            <person name="Davidsen T.M."/>
            <person name="Wayne K.J."/>
            <person name="Tettelin H."/>
            <person name="Glass J.I."/>
            <person name="Rusch D."/>
            <person name="Podicherti R."/>
            <person name="Tsui H.-C.T."/>
            <person name="Winkler M.E."/>
        </authorList>
    </citation>
    <scope>NUCLEOTIDE SEQUENCE</scope>
</reference>
<protein>
    <recommendedName>
        <fullName evidence="1">AB hydrolase-1 domain-containing protein</fullName>
    </recommendedName>
</protein>
<dbReference type="SUPFAM" id="SSF53474">
    <property type="entry name" value="alpha/beta-Hydrolases"/>
    <property type="match status" value="1"/>
</dbReference>
<organism evidence="2">
    <name type="scientific">marine metagenome</name>
    <dbReference type="NCBI Taxonomy" id="408172"/>
    <lineage>
        <taxon>unclassified sequences</taxon>
        <taxon>metagenomes</taxon>
        <taxon>ecological metagenomes</taxon>
    </lineage>
</organism>
<sequence length="299" mass="33969">MERRVFFNSDGIRIAGILFEPEATDNDSCPAIMLCQGMVGVKEYFWFPHLARRLVELGCVALIWDYRGVGESEGEPGRLYPLEQVEDIRNGLTFLETNPKVDPERLGLMGFSFGAGMVPYVAGIDERVKCSISVAGWGDGERWMQSIRRYYEWLDLLNQIEDDRKTRIETGMSEMVSGGGILVGDPTTAAARQKVIDQIPEMENYKSTSYSLATAEKLLDFKPISVVERISPRAIMYIAAELDSVTPAEGVVGMFEETYEPKKLWVIPGATHYDVYREDLKEQIWDMSVAWFKEYLRID</sequence>
<accession>A0A381P337</accession>
<evidence type="ECO:0000259" key="1">
    <source>
        <dbReference type="Pfam" id="PF00561"/>
    </source>
</evidence>
<dbReference type="Gene3D" id="3.40.50.1820">
    <property type="entry name" value="alpha/beta hydrolase"/>
    <property type="match status" value="1"/>
</dbReference>
<dbReference type="PANTHER" id="PTHR47751">
    <property type="entry name" value="SUPERFAMILY HYDROLASE, PUTATIVE (AFU_ORTHOLOGUE AFUA_2G16580)-RELATED"/>
    <property type="match status" value="1"/>
</dbReference>